<evidence type="ECO:0000313" key="2">
    <source>
        <dbReference type="EMBL" id="GAA3713652.1"/>
    </source>
</evidence>
<feature type="transmembrane region" description="Helical" evidence="1">
    <location>
        <begin position="61"/>
        <end position="84"/>
    </location>
</feature>
<reference evidence="3" key="1">
    <citation type="journal article" date="2019" name="Int. J. Syst. Evol. Microbiol.">
        <title>The Global Catalogue of Microorganisms (GCM) 10K type strain sequencing project: providing services to taxonomists for standard genome sequencing and annotation.</title>
        <authorList>
            <consortium name="The Broad Institute Genomics Platform"/>
            <consortium name="The Broad Institute Genome Sequencing Center for Infectious Disease"/>
            <person name="Wu L."/>
            <person name="Ma J."/>
        </authorList>
    </citation>
    <scope>NUCLEOTIDE SEQUENCE [LARGE SCALE GENOMIC DNA]</scope>
    <source>
        <strain evidence="3">JCM 16548</strain>
    </source>
</reference>
<sequence length="212" mass="22564">MGNIGLVGIITLVNTGITLVVTPFIPKIIDRFGKKNVFQFCGVFTVVGGVGLFFAPANMFWLVLLTLAIKGVGASLINTVMFGLEADTVEYGEWMTGKRSEGATYALFSFTRKVTQSIGGAVGAWALAVGGYVAASAVNPSPVQPDSAIIAIKATIGLLPAVCALIAMLIFIRYPLTDARFKEIRNETETRKLAAVAAQHENPDDFAPDHRA</sequence>
<dbReference type="SUPFAM" id="SSF103473">
    <property type="entry name" value="MFS general substrate transporter"/>
    <property type="match status" value="1"/>
</dbReference>
<dbReference type="InterPro" id="IPR036259">
    <property type="entry name" value="MFS_trans_sf"/>
</dbReference>
<proteinExistence type="predicted"/>
<name>A0ABP7E5K5_9ACTN</name>
<dbReference type="InterPro" id="IPR039672">
    <property type="entry name" value="MFS_2"/>
</dbReference>
<dbReference type="Gene3D" id="1.20.1250.20">
    <property type="entry name" value="MFS general substrate transporter like domains"/>
    <property type="match status" value="1"/>
</dbReference>
<evidence type="ECO:0000256" key="1">
    <source>
        <dbReference type="SAM" id="Phobius"/>
    </source>
</evidence>
<feature type="transmembrane region" description="Helical" evidence="1">
    <location>
        <begin position="6"/>
        <end position="25"/>
    </location>
</feature>
<accession>A0ABP7E5K5</accession>
<feature type="transmembrane region" description="Helical" evidence="1">
    <location>
        <begin position="150"/>
        <end position="172"/>
    </location>
</feature>
<dbReference type="Proteomes" id="UP001500051">
    <property type="component" value="Unassembled WGS sequence"/>
</dbReference>
<evidence type="ECO:0000313" key="3">
    <source>
        <dbReference type="Proteomes" id="UP001500051"/>
    </source>
</evidence>
<keyword evidence="1" id="KW-0472">Membrane</keyword>
<comment type="caution">
    <text evidence="2">The sequence shown here is derived from an EMBL/GenBank/DDBJ whole genome shotgun (WGS) entry which is preliminary data.</text>
</comment>
<dbReference type="Pfam" id="PF13347">
    <property type="entry name" value="MFS_2"/>
    <property type="match status" value="1"/>
</dbReference>
<organism evidence="2 3">
    <name type="scientific">Microlunatus aurantiacus</name>
    <dbReference type="NCBI Taxonomy" id="446786"/>
    <lineage>
        <taxon>Bacteria</taxon>
        <taxon>Bacillati</taxon>
        <taxon>Actinomycetota</taxon>
        <taxon>Actinomycetes</taxon>
        <taxon>Propionibacteriales</taxon>
        <taxon>Propionibacteriaceae</taxon>
        <taxon>Microlunatus</taxon>
    </lineage>
</organism>
<feature type="transmembrane region" description="Helical" evidence="1">
    <location>
        <begin position="37"/>
        <end position="55"/>
    </location>
</feature>
<feature type="transmembrane region" description="Helical" evidence="1">
    <location>
        <begin position="118"/>
        <end position="138"/>
    </location>
</feature>
<keyword evidence="3" id="KW-1185">Reference proteome</keyword>
<dbReference type="PANTHER" id="PTHR11328">
    <property type="entry name" value="MAJOR FACILITATOR SUPERFAMILY DOMAIN-CONTAINING PROTEIN"/>
    <property type="match status" value="1"/>
</dbReference>
<gene>
    <name evidence="2" type="ORF">GCM10022204_35970</name>
</gene>
<protein>
    <submittedName>
        <fullName evidence="2">Uncharacterized protein</fullName>
    </submittedName>
</protein>
<keyword evidence="1" id="KW-0812">Transmembrane</keyword>
<dbReference type="PANTHER" id="PTHR11328:SF39">
    <property type="entry name" value="2,3-DIHYDROXYPROPANE-1-SULFONATE EXPORTER-RELATED"/>
    <property type="match status" value="1"/>
</dbReference>
<dbReference type="EMBL" id="BAAAYX010000015">
    <property type="protein sequence ID" value="GAA3713652.1"/>
    <property type="molecule type" value="Genomic_DNA"/>
</dbReference>
<keyword evidence="1" id="KW-1133">Transmembrane helix</keyword>